<dbReference type="AlphaFoldDB" id="A0A1H9JTY4"/>
<dbReference type="Pfam" id="PF04392">
    <property type="entry name" value="ABC_sub_bind"/>
    <property type="match status" value="1"/>
</dbReference>
<name>A0A1H9JTY4_9GAMM</name>
<proteinExistence type="predicted"/>
<protein>
    <submittedName>
        <fullName evidence="1">ABC-type uncharacterized transport system, substrate-binding protein</fullName>
    </submittedName>
</protein>
<gene>
    <name evidence="1" type="ORF">SAMN03080615_03184</name>
</gene>
<organism evidence="1 2">
    <name type="scientific">Amphritea atlantica</name>
    <dbReference type="NCBI Taxonomy" id="355243"/>
    <lineage>
        <taxon>Bacteria</taxon>
        <taxon>Pseudomonadati</taxon>
        <taxon>Pseudomonadota</taxon>
        <taxon>Gammaproteobacteria</taxon>
        <taxon>Oceanospirillales</taxon>
        <taxon>Oceanospirillaceae</taxon>
        <taxon>Amphritea</taxon>
    </lineage>
</organism>
<keyword evidence="2" id="KW-1185">Reference proteome</keyword>
<reference evidence="2" key="1">
    <citation type="submission" date="2016-10" db="EMBL/GenBank/DDBJ databases">
        <authorList>
            <person name="Varghese N."/>
            <person name="Submissions S."/>
        </authorList>
    </citation>
    <scope>NUCLEOTIDE SEQUENCE [LARGE SCALE GENOMIC DNA]</scope>
    <source>
        <strain evidence="2">DSM 18887</strain>
    </source>
</reference>
<dbReference type="PANTHER" id="PTHR35271">
    <property type="entry name" value="ABC TRANSPORTER, SUBSTRATE-BINDING LIPOPROTEIN-RELATED"/>
    <property type="match status" value="1"/>
</dbReference>
<dbReference type="Gene3D" id="3.40.50.2300">
    <property type="match status" value="2"/>
</dbReference>
<sequence>MILIKSGKMRRLTWLVGMLLLLSTGWLQGAEADTSPVLNHGQKWRVAYYHGGKYYEYYQYLKATTEGLMARGWVTPQRIPEHLTTARELWRWLTESAHSDYLEFLPDGFYSAGWDRSNRAALREEVIARLNQAGEINLLIAMGTWAGIDMAVDRHRVPTMVISVNNPRNIGLIRDSERYQHIYVTEDPQRYERQLTLFHDLIRFKTLGVAYEDSVEGRSYASIDTVQRLARERGFQVVNCYTQSDVADQSLANRSVINCFRELVEKVDAIYVTAQGGINHDTIPKLVEIANHRRIPTFSQYGQDQVRLGYLMSLSQAQGFPEEGQALADVAIGIFKGGVPASLAHRSAEANRITLNLKTAEQIGLYLNADLLAAADQLYWQIEQP</sequence>
<evidence type="ECO:0000313" key="2">
    <source>
        <dbReference type="Proteomes" id="UP000198749"/>
    </source>
</evidence>
<dbReference type="InterPro" id="IPR007487">
    <property type="entry name" value="ABC_transpt-TYRBP-like"/>
</dbReference>
<dbReference type="STRING" id="355243.SAMN03080615_03184"/>
<accession>A0A1H9JTY4</accession>
<dbReference type="PANTHER" id="PTHR35271:SF1">
    <property type="entry name" value="ABC TRANSPORTER, SUBSTRATE-BINDING LIPOPROTEIN"/>
    <property type="match status" value="1"/>
</dbReference>
<dbReference type="Proteomes" id="UP000198749">
    <property type="component" value="Unassembled WGS sequence"/>
</dbReference>
<evidence type="ECO:0000313" key="1">
    <source>
        <dbReference type="EMBL" id="SEQ90243.1"/>
    </source>
</evidence>
<dbReference type="EMBL" id="FOGB01000010">
    <property type="protein sequence ID" value="SEQ90243.1"/>
    <property type="molecule type" value="Genomic_DNA"/>
</dbReference>